<dbReference type="Gene3D" id="1.10.600.10">
    <property type="entry name" value="Farnesyl Diphosphate Synthase"/>
    <property type="match status" value="1"/>
</dbReference>
<evidence type="ECO:0000313" key="8">
    <source>
        <dbReference type="EMBL" id="MBN8659863.1"/>
    </source>
</evidence>
<keyword evidence="3 6" id="KW-0808">Transferase</keyword>
<evidence type="ECO:0000256" key="5">
    <source>
        <dbReference type="ARBA" id="ARBA00022842"/>
    </source>
</evidence>
<comment type="caution">
    <text evidence="8">The sequence shown here is derived from an EMBL/GenBank/DDBJ whole genome shotgun (WGS) entry which is preliminary data.</text>
</comment>
<dbReference type="InterPro" id="IPR008949">
    <property type="entry name" value="Isoprenoid_synthase_dom_sf"/>
</dbReference>
<dbReference type="Pfam" id="PF00348">
    <property type="entry name" value="polyprenyl_synt"/>
    <property type="match status" value="1"/>
</dbReference>
<keyword evidence="4" id="KW-0479">Metal-binding</keyword>
<dbReference type="InterPro" id="IPR033749">
    <property type="entry name" value="Polyprenyl_synt_CS"/>
</dbReference>
<evidence type="ECO:0000313" key="9">
    <source>
        <dbReference type="Proteomes" id="UP000664277"/>
    </source>
</evidence>
<evidence type="ECO:0000256" key="7">
    <source>
        <dbReference type="SAM" id="MobiDB-lite"/>
    </source>
</evidence>
<dbReference type="CDD" id="cd00685">
    <property type="entry name" value="Trans_IPPS_HT"/>
    <property type="match status" value="1"/>
</dbReference>
<proteinExistence type="inferred from homology"/>
<feature type="compositionally biased region" description="Polar residues" evidence="7">
    <location>
        <begin position="1"/>
        <end position="13"/>
    </location>
</feature>
<dbReference type="AlphaFoldDB" id="A0A8J7TMD4"/>
<keyword evidence="5" id="KW-0460">Magnesium</keyword>
<evidence type="ECO:0000256" key="3">
    <source>
        <dbReference type="ARBA" id="ARBA00022679"/>
    </source>
</evidence>
<dbReference type="GO" id="GO:0046872">
    <property type="term" value="F:metal ion binding"/>
    <property type="evidence" value="ECO:0007669"/>
    <property type="project" value="UniProtKB-KW"/>
</dbReference>
<dbReference type="PROSITE" id="PS00444">
    <property type="entry name" value="POLYPRENYL_SYNTHASE_2"/>
    <property type="match status" value="1"/>
</dbReference>
<reference evidence="8" key="1">
    <citation type="submission" date="2021-02" db="EMBL/GenBank/DDBJ databases">
        <title>Genome-Resolved Metagenomics of a Microbial Community Performing Photosynthetic Biological Nutrient Removal.</title>
        <authorList>
            <person name="Mcdaniel E.A."/>
        </authorList>
    </citation>
    <scope>NUCLEOTIDE SEQUENCE</scope>
    <source>
        <strain evidence="8">UWPOB_OBS1</strain>
    </source>
</reference>
<evidence type="ECO:0000256" key="1">
    <source>
        <dbReference type="ARBA" id="ARBA00001946"/>
    </source>
</evidence>
<dbReference type="SFLD" id="SFLDS00005">
    <property type="entry name" value="Isoprenoid_Synthase_Type_I"/>
    <property type="match status" value="1"/>
</dbReference>
<comment type="cofactor">
    <cofactor evidence="1">
        <name>Mg(2+)</name>
        <dbReference type="ChEBI" id="CHEBI:18420"/>
    </cofactor>
</comment>
<gene>
    <name evidence="8" type="ORF">J0M35_05835</name>
</gene>
<dbReference type="GO" id="GO:0004659">
    <property type="term" value="F:prenyltransferase activity"/>
    <property type="evidence" value="ECO:0007669"/>
    <property type="project" value="InterPro"/>
</dbReference>
<dbReference type="PANTHER" id="PTHR12001:SF69">
    <property type="entry name" value="ALL TRANS-POLYPRENYL-DIPHOSPHATE SYNTHASE PDSS1"/>
    <property type="match status" value="1"/>
</dbReference>
<dbReference type="Proteomes" id="UP000664277">
    <property type="component" value="Unassembled WGS sequence"/>
</dbReference>
<evidence type="ECO:0000256" key="6">
    <source>
        <dbReference type="RuleBase" id="RU004466"/>
    </source>
</evidence>
<evidence type="ECO:0000256" key="4">
    <source>
        <dbReference type="ARBA" id="ARBA00022723"/>
    </source>
</evidence>
<feature type="compositionally biased region" description="Basic and acidic residues" evidence="7">
    <location>
        <begin position="14"/>
        <end position="25"/>
    </location>
</feature>
<dbReference type="SUPFAM" id="SSF48576">
    <property type="entry name" value="Terpenoid synthases"/>
    <property type="match status" value="1"/>
</dbReference>
<dbReference type="PANTHER" id="PTHR12001">
    <property type="entry name" value="GERANYLGERANYL PYROPHOSPHATE SYNTHASE"/>
    <property type="match status" value="1"/>
</dbReference>
<dbReference type="PROSITE" id="PS00723">
    <property type="entry name" value="POLYPRENYL_SYNTHASE_1"/>
    <property type="match status" value="1"/>
</dbReference>
<organism evidence="8 9">
    <name type="scientific">Candidatus Obscuribacter phosphatis</name>
    <dbReference type="NCBI Taxonomy" id="1906157"/>
    <lineage>
        <taxon>Bacteria</taxon>
        <taxon>Bacillati</taxon>
        <taxon>Candidatus Melainabacteria</taxon>
        <taxon>Candidatus Obscuribacterales</taxon>
        <taxon>Candidatus Obscuribacteraceae</taxon>
        <taxon>Candidatus Obscuribacter</taxon>
    </lineage>
</organism>
<evidence type="ECO:0000256" key="2">
    <source>
        <dbReference type="ARBA" id="ARBA00006706"/>
    </source>
</evidence>
<feature type="region of interest" description="Disordered" evidence="7">
    <location>
        <begin position="1"/>
        <end position="40"/>
    </location>
</feature>
<accession>A0A8J7TMD4</accession>
<dbReference type="GO" id="GO:0008299">
    <property type="term" value="P:isoprenoid biosynthetic process"/>
    <property type="evidence" value="ECO:0007669"/>
    <property type="project" value="InterPro"/>
</dbReference>
<name>A0A8J7TMD4_9BACT</name>
<comment type="similarity">
    <text evidence="2 6">Belongs to the FPP/GGPP synthase family.</text>
</comment>
<protein>
    <submittedName>
        <fullName evidence="8">Polyprenyl synthetase family protein</fullName>
    </submittedName>
</protein>
<dbReference type="EMBL" id="JAFLCK010000006">
    <property type="protein sequence ID" value="MBN8659863.1"/>
    <property type="molecule type" value="Genomic_DNA"/>
</dbReference>
<dbReference type="InterPro" id="IPR000092">
    <property type="entry name" value="Polyprenyl_synt"/>
</dbReference>
<sequence>MTTADAGQRSSDLASDKSNEIDKAAQDAQPVLPANLEPNLEPKLEPKLDMNAIIEPVAHEMKLVEEWLTTNLIDDSAFVGDLLKQLFMSGGKRIRPLVSLLASKASLQDETVDPHHCKMSRLHIILAVLTELIHSASLVHDDVIDKADTRRGKTTVNKRFNDKMAVLLGDLLFAQASICLARIMNPNIVGVYGQVLGDLCSGEISQMRQQFSLKVDFDAYIQKSIGKTASLIAAGAHCGAILNARDNSVVQSLKDYGLNLGICFQIVDDLLDVTGSAASTGKPVGGDLKNGLITAPGLYILERQDDVSSRFAELIQQGKIEEEEGLQEAIAIMKDYGGVEKAERLAQSYGEKARQSLAVLADSPSRQALSAIIDYVLLRKS</sequence>